<keyword evidence="1" id="KW-0489">Methyltransferase</keyword>
<sequence>MNFRAMDAVFPIREKSVNRIESFSESSPKEADEFRSIDAVQFTCWFFKFLVELYKEFTRKKWQ</sequence>
<dbReference type="GO" id="GO:0008168">
    <property type="term" value="F:methyltransferase activity"/>
    <property type="evidence" value="ECO:0007669"/>
    <property type="project" value="UniProtKB-KW"/>
</dbReference>
<protein>
    <submittedName>
        <fullName evidence="1">Type 11 methyltransferase</fullName>
    </submittedName>
</protein>
<dbReference type="GO" id="GO:0032259">
    <property type="term" value="P:methylation"/>
    <property type="evidence" value="ECO:0007669"/>
    <property type="project" value="UniProtKB-KW"/>
</dbReference>
<accession>A0A3R9I7X2</accession>
<name>A0A3R9I7X2_STRSA</name>
<dbReference type="AlphaFoldDB" id="A0A3R9I7X2"/>
<dbReference type="Proteomes" id="UP000509410">
    <property type="component" value="Chromosome"/>
</dbReference>
<organism evidence="1 2">
    <name type="scientific">Streptococcus sanguinis</name>
    <dbReference type="NCBI Taxonomy" id="1305"/>
    <lineage>
        <taxon>Bacteria</taxon>
        <taxon>Bacillati</taxon>
        <taxon>Bacillota</taxon>
        <taxon>Bacilli</taxon>
        <taxon>Lactobacillales</taxon>
        <taxon>Streptococcaceae</taxon>
        <taxon>Streptococcus</taxon>
    </lineage>
</organism>
<proteinExistence type="predicted"/>
<evidence type="ECO:0000313" key="1">
    <source>
        <dbReference type="EMBL" id="QLB51395.1"/>
    </source>
</evidence>
<gene>
    <name evidence="1" type="ORF">FFV08_01085</name>
</gene>
<dbReference type="EMBL" id="CP040556">
    <property type="protein sequence ID" value="QLB51395.1"/>
    <property type="molecule type" value="Genomic_DNA"/>
</dbReference>
<evidence type="ECO:0000313" key="2">
    <source>
        <dbReference type="Proteomes" id="UP000509410"/>
    </source>
</evidence>
<keyword evidence="1" id="KW-0808">Transferase</keyword>
<reference evidence="1 2" key="1">
    <citation type="submission" date="2019-05" db="EMBL/GenBank/DDBJ databases">
        <title>The organization of the Streptococcus sanguinis genomes.</title>
        <authorList>
            <person name="Wu C.H."/>
            <person name="Chen Y.Y.M."/>
            <person name="Wang H.Y."/>
        </authorList>
    </citation>
    <scope>NUCLEOTIDE SEQUENCE [LARGE SCALE GENOMIC DNA]</scope>
    <source>
        <strain evidence="1 2">CGMH010</strain>
    </source>
</reference>